<accession>A0A2T6ATY2</accession>
<evidence type="ECO:0000313" key="4">
    <source>
        <dbReference type="EMBL" id="PTX47277.1"/>
    </source>
</evidence>
<keyword evidence="1 2" id="KW-0443">Lipid metabolism</keyword>
<proteinExistence type="predicted"/>
<dbReference type="InterPro" id="IPR002641">
    <property type="entry name" value="PNPLA_dom"/>
</dbReference>
<dbReference type="GO" id="GO:0016787">
    <property type="term" value="F:hydrolase activity"/>
    <property type="evidence" value="ECO:0007669"/>
    <property type="project" value="UniProtKB-UniRule"/>
</dbReference>
<sequence length="570" mass="63296">MTEPLDFRVAFQGGGAKFVTLLAAVEALQNMRSAGHIKYSQVVGSSAGGLAAVLLGLDCDMKKLRAYLGSQEAKSALSEIMSFDLGFWGLVKLARGGSLADEHRVRALFQRILIETTGYRDNQTPNFTCKTSVIVTNINTSQAEVIELNGKLIRDIAGNLVDTCAIPLAFRGFKSKPNAHLLDGGLFENFPTGCLSSDSYPGGRILGVTFDKRTHEEQNSGFSLKEYASRILSSAIDGNMAPAMKSIHGENIVNLPDRWGTLEILQAVNAIGSNKDDHEIIRNNVIAKLHEIKLRESQISNLAKIKARATIPQSYDQVRDSATILASMRMSKQLSKRTYAYLELQSLSRSSVGDRGRLSDYYFHKTFYRVPTDGIECIHLVISEFVDESDFALYADFSIIDDKANSIDHTVFPLRRIEGTSNFRSIALFFKQRLYPSDTEWICLTQREMLPNQFEGLRTRGWEYLEFANMHDGIYEELEVFVGVPIGMDSQIQVKVADRQYDHESTVGRLVTGVHAHASPAISDAINPGFRVTGFKIDSQMTGDGLFSVFIIDQKLCPNFDGLDIVSESH</sequence>
<dbReference type="PROSITE" id="PS51635">
    <property type="entry name" value="PNPLA"/>
    <property type="match status" value="1"/>
</dbReference>
<comment type="caution">
    <text evidence="4">The sequence shown here is derived from an EMBL/GenBank/DDBJ whole genome shotgun (WGS) entry which is preliminary data.</text>
</comment>
<gene>
    <name evidence="4" type="ORF">C8N34_11333</name>
</gene>
<feature type="domain" description="PNPLA" evidence="3">
    <location>
        <begin position="9"/>
        <end position="196"/>
    </location>
</feature>
<organism evidence="4 5">
    <name type="scientific">Gemmobacter caeni</name>
    <dbReference type="NCBI Taxonomy" id="589035"/>
    <lineage>
        <taxon>Bacteria</taxon>
        <taxon>Pseudomonadati</taxon>
        <taxon>Pseudomonadota</taxon>
        <taxon>Alphaproteobacteria</taxon>
        <taxon>Rhodobacterales</taxon>
        <taxon>Paracoccaceae</taxon>
        <taxon>Gemmobacter</taxon>
    </lineage>
</organism>
<dbReference type="InterPro" id="IPR016035">
    <property type="entry name" value="Acyl_Trfase/lysoPLipase"/>
</dbReference>
<dbReference type="RefSeq" id="WP_338419722.1">
    <property type="nucleotide sequence ID" value="NZ_QBKP01000013.1"/>
</dbReference>
<keyword evidence="2" id="KW-0378">Hydrolase</keyword>
<evidence type="ECO:0000313" key="5">
    <source>
        <dbReference type="Proteomes" id="UP000244224"/>
    </source>
</evidence>
<feature type="active site" description="Nucleophile" evidence="2">
    <location>
        <position position="46"/>
    </location>
</feature>
<evidence type="ECO:0000259" key="3">
    <source>
        <dbReference type="PROSITE" id="PS51635"/>
    </source>
</evidence>
<evidence type="ECO:0000256" key="2">
    <source>
        <dbReference type="PROSITE-ProRule" id="PRU01161"/>
    </source>
</evidence>
<comment type="caution">
    <text evidence="2">Lacks conserved residue(s) required for the propagation of feature annotation.</text>
</comment>
<dbReference type="Gene3D" id="3.40.1090.10">
    <property type="entry name" value="Cytosolic phospholipase A2 catalytic domain"/>
    <property type="match status" value="2"/>
</dbReference>
<feature type="short sequence motif" description="DGA/G" evidence="2">
    <location>
        <begin position="183"/>
        <end position="185"/>
    </location>
</feature>
<dbReference type="GO" id="GO:0016042">
    <property type="term" value="P:lipid catabolic process"/>
    <property type="evidence" value="ECO:0007669"/>
    <property type="project" value="UniProtKB-UniRule"/>
</dbReference>
<evidence type="ECO:0000256" key="1">
    <source>
        <dbReference type="ARBA" id="ARBA00023098"/>
    </source>
</evidence>
<dbReference type="AlphaFoldDB" id="A0A2T6ATY2"/>
<dbReference type="Pfam" id="PF01734">
    <property type="entry name" value="Patatin"/>
    <property type="match status" value="1"/>
</dbReference>
<dbReference type="EMBL" id="QBKP01000013">
    <property type="protein sequence ID" value="PTX47277.1"/>
    <property type="molecule type" value="Genomic_DNA"/>
</dbReference>
<reference evidence="4 5" key="1">
    <citation type="submission" date="2018-04" db="EMBL/GenBank/DDBJ databases">
        <title>Genomic Encyclopedia of Archaeal and Bacterial Type Strains, Phase II (KMG-II): from individual species to whole genera.</title>
        <authorList>
            <person name="Goeker M."/>
        </authorList>
    </citation>
    <scope>NUCLEOTIDE SEQUENCE [LARGE SCALE GENOMIC DNA]</scope>
    <source>
        <strain evidence="4 5">DSM 21823</strain>
    </source>
</reference>
<dbReference type="Proteomes" id="UP000244224">
    <property type="component" value="Unassembled WGS sequence"/>
</dbReference>
<feature type="short sequence motif" description="GXSXG" evidence="2">
    <location>
        <begin position="44"/>
        <end position="48"/>
    </location>
</feature>
<dbReference type="SUPFAM" id="SSF52151">
    <property type="entry name" value="FabD/lysophospholipase-like"/>
    <property type="match status" value="1"/>
</dbReference>
<feature type="active site" description="Proton acceptor" evidence="2">
    <location>
        <position position="183"/>
    </location>
</feature>
<keyword evidence="2" id="KW-0442">Lipid degradation</keyword>
<protein>
    <submittedName>
        <fullName evidence="4">Patatin-like phospholipase</fullName>
    </submittedName>
</protein>
<keyword evidence="5" id="KW-1185">Reference proteome</keyword>
<name>A0A2T6ATY2_9RHOB</name>